<reference evidence="3 4" key="2">
    <citation type="journal article" date="2023" name="Plant Pathol.">
        <title>Dismantling and reorganizing Pseudomonas marginalis sensu#lato.</title>
        <authorList>
            <person name="Sawada H."/>
            <person name="Fujikawa T."/>
            <person name="Satou M."/>
        </authorList>
    </citation>
    <scope>NUCLEOTIDE SEQUENCE [LARGE SCALE GENOMIC DNA]</scope>
    <source>
        <strain evidence="1 3">MAFF 302030</strain>
        <strain evidence="2 4">MAFF 302046</strain>
    </source>
</reference>
<dbReference type="AlphaFoldDB" id="A0A9X2C5N3"/>
<dbReference type="RefSeq" id="WP_268260990.1">
    <property type="nucleotide sequence ID" value="NZ_JALQCW010000019.1"/>
</dbReference>
<keyword evidence="4" id="KW-1185">Reference proteome</keyword>
<sequence length="125" mass="14249">MPFARISLHRGQSDDYLARLSRGVHEALVEAFEVPLDDCFQVIHQHAPGELIYHRHYLGGPRSDDFVLIAITAGRPRSHATRQRFYQQLVQRLQQALNLDPEDVMIVINTTEAQEWSFGGGRANL</sequence>
<dbReference type="Pfam" id="PF14552">
    <property type="entry name" value="Tautomerase_2"/>
    <property type="match status" value="1"/>
</dbReference>
<dbReference type="SUPFAM" id="SSF55331">
    <property type="entry name" value="Tautomerase/MIF"/>
    <property type="match status" value="1"/>
</dbReference>
<dbReference type="EMBL" id="JALQCX010000004">
    <property type="protein sequence ID" value="MCK9812807.1"/>
    <property type="molecule type" value="Genomic_DNA"/>
</dbReference>
<comment type="caution">
    <text evidence="1">The sequence shown here is derived from an EMBL/GenBank/DDBJ whole genome shotgun (WGS) entry which is preliminary data.</text>
</comment>
<evidence type="ECO:0000313" key="3">
    <source>
        <dbReference type="Proteomes" id="UP001155059"/>
    </source>
</evidence>
<dbReference type="Proteomes" id="UP001155059">
    <property type="component" value="Unassembled WGS sequence"/>
</dbReference>
<evidence type="ECO:0000313" key="1">
    <source>
        <dbReference type="EMBL" id="MCK9797960.1"/>
    </source>
</evidence>
<dbReference type="PANTHER" id="PTHR38460:SF1">
    <property type="entry name" value="TAUTOMERASE YOLI-RELATED"/>
    <property type="match status" value="1"/>
</dbReference>
<proteinExistence type="predicted"/>
<evidence type="ECO:0000313" key="4">
    <source>
        <dbReference type="Proteomes" id="UP001155163"/>
    </source>
</evidence>
<dbReference type="Gene3D" id="3.30.429.10">
    <property type="entry name" value="Macrophage Migration Inhibitory Factor"/>
    <property type="match status" value="1"/>
</dbReference>
<evidence type="ECO:0000313" key="2">
    <source>
        <dbReference type="EMBL" id="MCK9812807.1"/>
    </source>
</evidence>
<name>A0A9X2C5N3_9PSED</name>
<dbReference type="InterPro" id="IPR037479">
    <property type="entry name" value="Tauto_MSAD"/>
</dbReference>
<accession>A0A9X2C5N3</accession>
<dbReference type="EMBL" id="JALQCW010000019">
    <property type="protein sequence ID" value="MCK9797960.1"/>
    <property type="molecule type" value="Genomic_DNA"/>
</dbReference>
<dbReference type="InterPro" id="IPR014347">
    <property type="entry name" value="Tautomerase/MIF_sf"/>
</dbReference>
<reference evidence="3 4" key="1">
    <citation type="journal article" date="2022" name="Int. J. Syst. Evol. Microbiol.">
        <title>Pseudomonas aegrilactucae sp. nov. and Pseudomonas morbosilactucae sp. nov., pathogens causing bacterial rot of lettuce in Japan.</title>
        <authorList>
            <person name="Sawada H."/>
            <person name="Fujikawa T."/>
            <person name="Satou M."/>
        </authorList>
    </citation>
    <scope>NUCLEOTIDE SEQUENCE [LARGE SCALE GENOMIC DNA]</scope>
    <source>
        <strain evidence="1 3">MAFF 302030</strain>
        <strain evidence="2 4">MAFF 302046</strain>
    </source>
</reference>
<dbReference type="Proteomes" id="UP001155163">
    <property type="component" value="Unassembled WGS sequence"/>
</dbReference>
<organism evidence="1 3">
    <name type="scientific">Pseudomonas morbosilactucae</name>
    <dbReference type="NCBI Taxonomy" id="2938197"/>
    <lineage>
        <taxon>Bacteria</taxon>
        <taxon>Pseudomonadati</taxon>
        <taxon>Pseudomonadota</taxon>
        <taxon>Gammaproteobacteria</taxon>
        <taxon>Pseudomonadales</taxon>
        <taxon>Pseudomonadaceae</taxon>
        <taxon>Pseudomonas</taxon>
    </lineage>
</organism>
<dbReference type="PANTHER" id="PTHR38460">
    <property type="entry name" value="TAUTOMERASE YOLI-RELATED"/>
    <property type="match status" value="1"/>
</dbReference>
<gene>
    <name evidence="1" type="ORF">M1B34_09530</name>
    <name evidence="2" type="ORF">M1B35_01240</name>
</gene>
<protein>
    <submittedName>
        <fullName evidence="1">Tautomerase family protein</fullName>
    </submittedName>
</protein>